<dbReference type="RefSeq" id="WP_184332502.1">
    <property type="nucleotide sequence ID" value="NZ_JACHHZ010000003.1"/>
</dbReference>
<protein>
    <submittedName>
        <fullName evidence="2">Protein required for attachment to host cells</fullName>
    </submittedName>
</protein>
<dbReference type="Proteomes" id="UP000588068">
    <property type="component" value="Unassembled WGS sequence"/>
</dbReference>
<feature type="region of interest" description="Disordered" evidence="1">
    <location>
        <begin position="30"/>
        <end position="72"/>
    </location>
</feature>
<feature type="compositionally biased region" description="Basic and acidic residues" evidence="1">
    <location>
        <begin position="39"/>
        <end position="48"/>
    </location>
</feature>
<dbReference type="InterPro" id="IPR019291">
    <property type="entry name" value="Host_attachment_protein"/>
</dbReference>
<organism evidence="2 3">
    <name type="scientific">Povalibacter uvarum</name>
    <dbReference type="NCBI Taxonomy" id="732238"/>
    <lineage>
        <taxon>Bacteria</taxon>
        <taxon>Pseudomonadati</taxon>
        <taxon>Pseudomonadota</taxon>
        <taxon>Gammaproteobacteria</taxon>
        <taxon>Steroidobacterales</taxon>
        <taxon>Steroidobacteraceae</taxon>
        <taxon>Povalibacter</taxon>
    </lineage>
</organism>
<proteinExistence type="predicted"/>
<sequence length="151" mass="16610">MNLRIVVTDEREANFFDTSKLVGPLTARGSVQNGAAGLKDTDLETDRPGRRHNGSANVTRGHSHGVDGERSTEQHDIELFAKAVAQRIDADRMKNSFDKLLLIAPPKMLGLLRQSLSTPTRALVAGEVSKDLKRHGAEAILKEIPEDTFFH</sequence>
<keyword evidence="3" id="KW-1185">Reference proteome</keyword>
<evidence type="ECO:0000313" key="3">
    <source>
        <dbReference type="Proteomes" id="UP000588068"/>
    </source>
</evidence>
<name>A0A841HND8_9GAMM</name>
<reference evidence="2 3" key="1">
    <citation type="submission" date="2020-08" db="EMBL/GenBank/DDBJ databases">
        <title>Genomic Encyclopedia of Type Strains, Phase IV (KMG-IV): sequencing the most valuable type-strain genomes for metagenomic binning, comparative biology and taxonomic classification.</title>
        <authorList>
            <person name="Goeker M."/>
        </authorList>
    </citation>
    <scope>NUCLEOTIDE SEQUENCE [LARGE SCALE GENOMIC DNA]</scope>
    <source>
        <strain evidence="2 3">DSM 26723</strain>
    </source>
</reference>
<dbReference type="Pfam" id="PF10116">
    <property type="entry name" value="Host_attach"/>
    <property type="match status" value="1"/>
</dbReference>
<evidence type="ECO:0000256" key="1">
    <source>
        <dbReference type="SAM" id="MobiDB-lite"/>
    </source>
</evidence>
<comment type="caution">
    <text evidence="2">The sequence shown here is derived from an EMBL/GenBank/DDBJ whole genome shotgun (WGS) entry which is preliminary data.</text>
</comment>
<evidence type="ECO:0000313" key="2">
    <source>
        <dbReference type="EMBL" id="MBB6093790.1"/>
    </source>
</evidence>
<dbReference type="EMBL" id="JACHHZ010000003">
    <property type="protein sequence ID" value="MBB6093790.1"/>
    <property type="molecule type" value="Genomic_DNA"/>
</dbReference>
<accession>A0A841HND8</accession>
<dbReference type="AlphaFoldDB" id="A0A841HND8"/>
<gene>
    <name evidence="2" type="ORF">HNQ60_002671</name>
</gene>